<keyword evidence="5 7" id="KW-0472">Membrane</keyword>
<reference evidence="9" key="1">
    <citation type="submission" date="2020-12" db="EMBL/GenBank/DDBJ databases">
        <title>Snuella sp. nov., isolated from sediment in Incheon.</title>
        <authorList>
            <person name="Kim W."/>
        </authorList>
    </citation>
    <scope>NUCLEOTIDE SEQUENCE</scope>
    <source>
        <strain evidence="9">CAU 1569</strain>
    </source>
</reference>
<dbReference type="Gene3D" id="2.60.40.1120">
    <property type="entry name" value="Carboxypeptidase-like, regulatory domain"/>
    <property type="match status" value="1"/>
</dbReference>
<dbReference type="InterPro" id="IPR023996">
    <property type="entry name" value="TonB-dep_OMP_SusC/RagA"/>
</dbReference>
<evidence type="ECO:0000313" key="9">
    <source>
        <dbReference type="EMBL" id="MBJ6367248.1"/>
    </source>
</evidence>
<keyword evidence="3 7" id="KW-1134">Transmembrane beta strand</keyword>
<feature type="domain" description="TonB-dependent receptor plug" evidence="8">
    <location>
        <begin position="227"/>
        <end position="335"/>
    </location>
</feature>
<dbReference type="SUPFAM" id="SSF49464">
    <property type="entry name" value="Carboxypeptidase regulatory domain-like"/>
    <property type="match status" value="1"/>
</dbReference>
<dbReference type="InterPro" id="IPR012910">
    <property type="entry name" value="Plug_dom"/>
</dbReference>
<evidence type="ECO:0000256" key="7">
    <source>
        <dbReference type="PROSITE-ProRule" id="PRU01360"/>
    </source>
</evidence>
<dbReference type="InterPro" id="IPR008969">
    <property type="entry name" value="CarboxyPept-like_regulatory"/>
</dbReference>
<dbReference type="NCBIfam" id="TIGR04057">
    <property type="entry name" value="SusC_RagA_signa"/>
    <property type="match status" value="1"/>
</dbReference>
<gene>
    <name evidence="9" type="ORF">JF259_03995</name>
</gene>
<dbReference type="Pfam" id="PF07715">
    <property type="entry name" value="Plug"/>
    <property type="match status" value="1"/>
</dbReference>
<dbReference type="Gene3D" id="2.40.170.20">
    <property type="entry name" value="TonB-dependent receptor, beta-barrel domain"/>
    <property type="match status" value="1"/>
</dbReference>
<dbReference type="InterPro" id="IPR023997">
    <property type="entry name" value="TonB-dep_OMP_SusC/RagA_CS"/>
</dbReference>
<dbReference type="InterPro" id="IPR037066">
    <property type="entry name" value="Plug_dom_sf"/>
</dbReference>
<keyword evidence="10" id="KW-1185">Reference proteome</keyword>
<dbReference type="AlphaFoldDB" id="A0A8J7IG76"/>
<sequence length="1095" mass="121674">MKKLHEKKGRHLPFLKLDLKMKLTLLLVFASFFSMSAIDTYSQTITLDVEDMTVASVINKIESTTEYRFVYNTKFVNLNRKVSVKAKETAIASFLENLFGNTETSFKVRGTQIVLKKKKKADVVLNSTLQGAEIQELEVTGQVIDNTGMPLAGATVIVKGTSRGVTSDFDGNYKIRANENETLVFSYVGYTTQEVPVNGQTTIDVTLQEDVDLLQEVVVVAYGTQKKETLTSSVVEVKSEKLTDVTVPEVASMLQGKVAGVQVLPSSGRPGSSPNVFIRGRSSISNGNNEPLWVVDGIIFGNNDPKLNPNDIASLSVLKDASATSLYGNRGANGVIIVTTKRGTVGVKPKMEVFLKSAVNQFNAGNFEVMNSQQLYDFHQAFGNSEPWFTEDLLDRDYDWINGATQDAFVKDASVRFTSATDTHNLLISGGYYGEESTVIGNDLDRYNFRINLDYNITDKLTIKPKLYFVFDRRENVNEASLYEAYLNMPWDLPVAADGSVVNALDAPGDEWIGRDKRNFFHDRQWNYNDSRSFDLFASFDFEYKLLPNLSFISTNNFRWNTFERFTYTDPRSNGGRAFNGSVIDRNDRTLSRFTNQMLKYSNTFNEDHSVNILTAYEYNDSTYRRAEAESQNVLANGEVQDIGLEAVAADGTASERAQQSFLLSADYDYKGKYFVKGSLRVDGSSAFASDYRYGTFYSAAAGWNIHKEDFFNIDEINVLKLRGSYGSVGNLIGGFAFLTTYDVRFQYAGILAAKPFRLGTPDVSWEKITEGNVGLDVTMFNALDLTVDYYNKESSDLLFFERLPDLSGYTGRFKNIGSVVNKGVEIGISANIVNKDDFSVNIAANISFNDNEVTKLPDGADIIGEGNTIISEGDEFGTFYMRKWLGVHPVNGAPVYEVVAEDGTRSTTFDYNAATLQKAGSANHDFTGGFNTSVRYKNFTLSSNWSFAYGAELYNSSRNLFDSDGFYLAFNQQVLPDGWSRWEQPGDIATHPKPKEGGYLGSNQVSTRYLEDGSWLRLNNVRLSYDLPESILEKVGITGANIYISGDNLATFTKFTGVDPTVNDVNGSGITVLGTTGLTYPVPRRFALGLNLSF</sequence>
<comment type="caution">
    <text evidence="9">The sequence shown here is derived from an EMBL/GenBank/DDBJ whole genome shotgun (WGS) entry which is preliminary data.</text>
</comment>
<evidence type="ECO:0000256" key="2">
    <source>
        <dbReference type="ARBA" id="ARBA00022448"/>
    </source>
</evidence>
<evidence type="ECO:0000256" key="4">
    <source>
        <dbReference type="ARBA" id="ARBA00022692"/>
    </source>
</evidence>
<dbReference type="GO" id="GO:0009279">
    <property type="term" value="C:cell outer membrane"/>
    <property type="evidence" value="ECO:0007669"/>
    <property type="project" value="UniProtKB-SubCell"/>
</dbReference>
<dbReference type="FunFam" id="2.60.40.1120:FF:000003">
    <property type="entry name" value="Outer membrane protein Omp121"/>
    <property type="match status" value="1"/>
</dbReference>
<dbReference type="RefSeq" id="WP_199113613.1">
    <property type="nucleotide sequence ID" value="NZ_JAELVQ010000003.1"/>
</dbReference>
<organism evidence="9 10">
    <name type="scientific">Snuella sedimenti</name>
    <dbReference type="NCBI Taxonomy" id="2798802"/>
    <lineage>
        <taxon>Bacteria</taxon>
        <taxon>Pseudomonadati</taxon>
        <taxon>Bacteroidota</taxon>
        <taxon>Flavobacteriia</taxon>
        <taxon>Flavobacteriales</taxon>
        <taxon>Flavobacteriaceae</taxon>
        <taxon>Snuella</taxon>
    </lineage>
</organism>
<dbReference type="InterPro" id="IPR039426">
    <property type="entry name" value="TonB-dep_rcpt-like"/>
</dbReference>
<evidence type="ECO:0000313" key="10">
    <source>
        <dbReference type="Proteomes" id="UP000610931"/>
    </source>
</evidence>
<protein>
    <submittedName>
        <fullName evidence="9">TonB-dependent receptor</fullName>
    </submittedName>
</protein>
<comment type="subcellular location">
    <subcellularLocation>
        <location evidence="1 7">Cell outer membrane</location>
        <topology evidence="1 7">Multi-pass membrane protein</topology>
    </subcellularLocation>
</comment>
<dbReference type="Gene3D" id="2.170.130.10">
    <property type="entry name" value="TonB-dependent receptor, plug domain"/>
    <property type="match status" value="1"/>
</dbReference>
<dbReference type="SUPFAM" id="SSF56935">
    <property type="entry name" value="Porins"/>
    <property type="match status" value="1"/>
</dbReference>
<evidence type="ECO:0000256" key="3">
    <source>
        <dbReference type="ARBA" id="ARBA00022452"/>
    </source>
</evidence>
<dbReference type="Proteomes" id="UP000610931">
    <property type="component" value="Unassembled WGS sequence"/>
</dbReference>
<keyword evidence="4 7" id="KW-0812">Transmembrane</keyword>
<keyword evidence="9" id="KW-0675">Receptor</keyword>
<evidence type="ECO:0000256" key="6">
    <source>
        <dbReference type="ARBA" id="ARBA00023237"/>
    </source>
</evidence>
<evidence type="ECO:0000256" key="5">
    <source>
        <dbReference type="ARBA" id="ARBA00023136"/>
    </source>
</evidence>
<accession>A0A8J7IG76</accession>
<dbReference type="InterPro" id="IPR036942">
    <property type="entry name" value="Beta-barrel_TonB_sf"/>
</dbReference>
<comment type="similarity">
    <text evidence="7">Belongs to the TonB-dependent receptor family.</text>
</comment>
<dbReference type="NCBIfam" id="TIGR04056">
    <property type="entry name" value="OMP_RagA_SusC"/>
    <property type="match status" value="1"/>
</dbReference>
<dbReference type="EMBL" id="JAELVQ010000003">
    <property type="protein sequence ID" value="MBJ6367248.1"/>
    <property type="molecule type" value="Genomic_DNA"/>
</dbReference>
<name>A0A8J7IG76_9FLAO</name>
<proteinExistence type="inferred from homology"/>
<evidence type="ECO:0000256" key="1">
    <source>
        <dbReference type="ARBA" id="ARBA00004571"/>
    </source>
</evidence>
<evidence type="ECO:0000259" key="8">
    <source>
        <dbReference type="Pfam" id="PF07715"/>
    </source>
</evidence>
<dbReference type="PROSITE" id="PS52016">
    <property type="entry name" value="TONB_DEPENDENT_REC_3"/>
    <property type="match status" value="1"/>
</dbReference>
<dbReference type="Pfam" id="PF13715">
    <property type="entry name" value="CarbopepD_reg_2"/>
    <property type="match status" value="1"/>
</dbReference>
<keyword evidence="6 7" id="KW-0998">Cell outer membrane</keyword>
<keyword evidence="2 7" id="KW-0813">Transport</keyword>